<feature type="region of interest" description="Disordered" evidence="1">
    <location>
        <begin position="1"/>
        <end position="23"/>
    </location>
</feature>
<evidence type="ECO:0000256" key="1">
    <source>
        <dbReference type="SAM" id="MobiDB-lite"/>
    </source>
</evidence>
<accession>X0VEV3</accession>
<gene>
    <name evidence="2" type="ORF">S01H1_44736</name>
</gene>
<protein>
    <submittedName>
        <fullName evidence="2">Uncharacterized protein</fullName>
    </submittedName>
</protein>
<dbReference type="EMBL" id="BARS01028549">
    <property type="protein sequence ID" value="GAG09782.1"/>
    <property type="molecule type" value="Genomic_DNA"/>
</dbReference>
<dbReference type="AlphaFoldDB" id="X0VEV3"/>
<comment type="caution">
    <text evidence="2">The sequence shown here is derived from an EMBL/GenBank/DDBJ whole genome shotgun (WGS) entry which is preliminary data.</text>
</comment>
<name>X0VEV3_9ZZZZ</name>
<proteinExistence type="predicted"/>
<evidence type="ECO:0000313" key="2">
    <source>
        <dbReference type="EMBL" id="GAG09782.1"/>
    </source>
</evidence>
<reference evidence="2" key="1">
    <citation type="journal article" date="2014" name="Front. Microbiol.">
        <title>High frequency of phylogenetically diverse reductive dehalogenase-homologous genes in deep subseafloor sedimentary metagenomes.</title>
        <authorList>
            <person name="Kawai M."/>
            <person name="Futagami T."/>
            <person name="Toyoda A."/>
            <person name="Takaki Y."/>
            <person name="Nishi S."/>
            <person name="Hori S."/>
            <person name="Arai W."/>
            <person name="Tsubouchi T."/>
            <person name="Morono Y."/>
            <person name="Uchiyama I."/>
            <person name="Ito T."/>
            <person name="Fujiyama A."/>
            <person name="Inagaki F."/>
            <person name="Takami H."/>
        </authorList>
    </citation>
    <scope>NUCLEOTIDE SEQUENCE</scope>
    <source>
        <strain evidence="2">Expedition CK06-06</strain>
    </source>
</reference>
<feature type="non-terminal residue" evidence="2">
    <location>
        <position position="62"/>
    </location>
</feature>
<sequence length="62" mass="7046">MQIKMAKQAPATPPALPNIAGRSDHIDDRLDDALYVKRNGKWWFEGNEILDEKMAVDGALWH</sequence>
<organism evidence="2">
    <name type="scientific">marine sediment metagenome</name>
    <dbReference type="NCBI Taxonomy" id="412755"/>
    <lineage>
        <taxon>unclassified sequences</taxon>
        <taxon>metagenomes</taxon>
        <taxon>ecological metagenomes</taxon>
    </lineage>
</organism>